<evidence type="ECO:0000256" key="1">
    <source>
        <dbReference type="SAM" id="Phobius"/>
    </source>
</evidence>
<dbReference type="InterPro" id="IPR006747">
    <property type="entry name" value="DUF599"/>
</dbReference>
<dbReference type="PANTHER" id="PTHR31168:SF1">
    <property type="entry name" value="DUF599 FAMILY PROTEIN"/>
    <property type="match status" value="1"/>
</dbReference>
<reference evidence="2 3" key="1">
    <citation type="journal article" date="2022" name="Nat. Plants">
        <title>Genomes of leafy and leafless Platanthera orchids illuminate the evolution of mycoheterotrophy.</title>
        <authorList>
            <person name="Li M.H."/>
            <person name="Liu K.W."/>
            <person name="Li Z."/>
            <person name="Lu H.C."/>
            <person name="Ye Q.L."/>
            <person name="Zhang D."/>
            <person name="Wang J.Y."/>
            <person name="Li Y.F."/>
            <person name="Zhong Z.M."/>
            <person name="Liu X."/>
            <person name="Yu X."/>
            <person name="Liu D.K."/>
            <person name="Tu X.D."/>
            <person name="Liu B."/>
            <person name="Hao Y."/>
            <person name="Liao X.Y."/>
            <person name="Jiang Y.T."/>
            <person name="Sun W.H."/>
            <person name="Chen J."/>
            <person name="Chen Y.Q."/>
            <person name="Ai Y."/>
            <person name="Zhai J.W."/>
            <person name="Wu S.S."/>
            <person name="Zhou Z."/>
            <person name="Hsiao Y.Y."/>
            <person name="Wu W.L."/>
            <person name="Chen Y.Y."/>
            <person name="Lin Y.F."/>
            <person name="Hsu J.L."/>
            <person name="Li C.Y."/>
            <person name="Wang Z.W."/>
            <person name="Zhao X."/>
            <person name="Zhong W.Y."/>
            <person name="Ma X.K."/>
            <person name="Ma L."/>
            <person name="Huang J."/>
            <person name="Chen G.Z."/>
            <person name="Huang M.Z."/>
            <person name="Huang L."/>
            <person name="Peng D.H."/>
            <person name="Luo Y.B."/>
            <person name="Zou S.Q."/>
            <person name="Chen S.P."/>
            <person name="Lan S."/>
            <person name="Tsai W.C."/>
            <person name="Van de Peer Y."/>
            <person name="Liu Z.J."/>
        </authorList>
    </citation>
    <scope>NUCLEOTIDE SEQUENCE [LARGE SCALE GENOMIC DNA]</scope>
    <source>
        <strain evidence="2">Lor287</strain>
    </source>
</reference>
<dbReference type="EMBL" id="JBBWWQ010000014">
    <property type="protein sequence ID" value="KAK8931358.1"/>
    <property type="molecule type" value="Genomic_DNA"/>
</dbReference>
<keyword evidence="1" id="KW-0472">Membrane</keyword>
<organism evidence="2 3">
    <name type="scientific">Platanthera zijinensis</name>
    <dbReference type="NCBI Taxonomy" id="2320716"/>
    <lineage>
        <taxon>Eukaryota</taxon>
        <taxon>Viridiplantae</taxon>
        <taxon>Streptophyta</taxon>
        <taxon>Embryophyta</taxon>
        <taxon>Tracheophyta</taxon>
        <taxon>Spermatophyta</taxon>
        <taxon>Magnoliopsida</taxon>
        <taxon>Liliopsida</taxon>
        <taxon>Asparagales</taxon>
        <taxon>Orchidaceae</taxon>
        <taxon>Orchidoideae</taxon>
        <taxon>Orchideae</taxon>
        <taxon>Orchidinae</taxon>
        <taxon>Platanthera</taxon>
    </lineage>
</organism>
<sequence length="147" mass="16866">MGLRACYLAVPLYLWKLFGSIQMFAGCIGMILIMYFIDTRSDWEEGEGNKKESEESAKVEVAEPRSVSRLDREISTVELLEIIMVKDWEERDEKKKAPEESVKVEVIELQSVSRRDHEISSVELLEIIVEKNGTKREEEGVGGVRED</sequence>
<gene>
    <name evidence="2" type="ORF">KSP39_PZI016474</name>
</gene>
<dbReference type="PROSITE" id="PS51257">
    <property type="entry name" value="PROKAR_LIPOPROTEIN"/>
    <property type="match status" value="1"/>
</dbReference>
<keyword evidence="1" id="KW-0812">Transmembrane</keyword>
<accession>A0AAP0G119</accession>
<dbReference type="AlphaFoldDB" id="A0AAP0G119"/>
<keyword evidence="3" id="KW-1185">Reference proteome</keyword>
<proteinExistence type="predicted"/>
<protein>
    <submittedName>
        <fullName evidence="2">Uncharacterized protein</fullName>
    </submittedName>
</protein>
<dbReference type="Pfam" id="PF04654">
    <property type="entry name" value="DUF599"/>
    <property type="match status" value="1"/>
</dbReference>
<evidence type="ECO:0000313" key="3">
    <source>
        <dbReference type="Proteomes" id="UP001418222"/>
    </source>
</evidence>
<dbReference type="PANTHER" id="PTHR31168">
    <property type="entry name" value="OS02G0292800 PROTEIN"/>
    <property type="match status" value="1"/>
</dbReference>
<name>A0AAP0G119_9ASPA</name>
<keyword evidence="1" id="KW-1133">Transmembrane helix</keyword>
<evidence type="ECO:0000313" key="2">
    <source>
        <dbReference type="EMBL" id="KAK8931358.1"/>
    </source>
</evidence>
<dbReference type="Proteomes" id="UP001418222">
    <property type="component" value="Unassembled WGS sequence"/>
</dbReference>
<feature type="transmembrane region" description="Helical" evidence="1">
    <location>
        <begin position="12"/>
        <end position="37"/>
    </location>
</feature>
<comment type="caution">
    <text evidence="2">The sequence shown here is derived from an EMBL/GenBank/DDBJ whole genome shotgun (WGS) entry which is preliminary data.</text>
</comment>